<dbReference type="GO" id="GO:0003735">
    <property type="term" value="F:structural constituent of ribosome"/>
    <property type="evidence" value="ECO:0007669"/>
    <property type="project" value="TreeGrafter"/>
</dbReference>
<feature type="domain" description="S1 motif" evidence="8">
    <location>
        <begin position="367"/>
        <end position="436"/>
    </location>
</feature>
<evidence type="ECO:0000256" key="5">
    <source>
        <dbReference type="ARBA" id="ARBA00023274"/>
    </source>
</evidence>
<dbReference type="PANTHER" id="PTHR10724">
    <property type="entry name" value="30S RIBOSOMAL PROTEIN S1"/>
    <property type="match status" value="1"/>
</dbReference>
<dbReference type="CDD" id="cd05688">
    <property type="entry name" value="S1_RPS1_repeat_ec3"/>
    <property type="match status" value="1"/>
</dbReference>
<dbReference type="InterPro" id="IPR050437">
    <property type="entry name" value="Ribos_protein_bS1-like"/>
</dbReference>
<dbReference type="GO" id="GO:0006412">
    <property type="term" value="P:translation"/>
    <property type="evidence" value="ECO:0007669"/>
    <property type="project" value="TreeGrafter"/>
</dbReference>
<evidence type="ECO:0000256" key="4">
    <source>
        <dbReference type="ARBA" id="ARBA00022980"/>
    </source>
</evidence>
<reference evidence="9 10" key="1">
    <citation type="journal article" date="2018" name="Microbiome">
        <title>Fine metagenomic profile of the Mediterranean stratified and mixed water columns revealed by assembly and recruitment.</title>
        <authorList>
            <person name="Haro-Moreno J.M."/>
            <person name="Lopez-Perez M."/>
            <person name="De La Torre J.R."/>
            <person name="Picazo A."/>
            <person name="Camacho A."/>
            <person name="Rodriguez-Valera F."/>
        </authorList>
    </citation>
    <scope>NUCLEOTIDE SEQUENCE [LARGE SCALE GENOMIC DNA]</scope>
    <source>
        <strain evidence="9">MED-G83</strain>
    </source>
</reference>
<dbReference type="CDD" id="cd05687">
    <property type="entry name" value="S1_RPS1_repeat_ec1_hs1"/>
    <property type="match status" value="1"/>
</dbReference>
<keyword evidence="2" id="KW-0677">Repeat</keyword>
<dbReference type="Proteomes" id="UP000252147">
    <property type="component" value="Unassembled WGS sequence"/>
</dbReference>
<name>A0A368BLS6_9GAMM</name>
<feature type="domain" description="S1 motif" evidence="8">
    <location>
        <begin position="195"/>
        <end position="263"/>
    </location>
</feature>
<evidence type="ECO:0000256" key="2">
    <source>
        <dbReference type="ARBA" id="ARBA00022737"/>
    </source>
</evidence>
<dbReference type="InterPro" id="IPR035104">
    <property type="entry name" value="Ribosomal_protein_S1-like"/>
</dbReference>
<dbReference type="AlphaFoldDB" id="A0A368BLS6"/>
<dbReference type="SUPFAM" id="SSF50249">
    <property type="entry name" value="Nucleic acid-binding proteins"/>
    <property type="match status" value="5"/>
</dbReference>
<dbReference type="FunFam" id="2.40.50.140:FF:000018">
    <property type="entry name" value="30S ribosomal protein S1"/>
    <property type="match status" value="1"/>
</dbReference>
<proteinExistence type="inferred from homology"/>
<evidence type="ECO:0000256" key="1">
    <source>
        <dbReference type="ARBA" id="ARBA00006767"/>
    </source>
</evidence>
<evidence type="ECO:0000256" key="7">
    <source>
        <dbReference type="ARBA" id="ARBA00035517"/>
    </source>
</evidence>
<keyword evidence="5" id="KW-0687">Ribonucleoprotein</keyword>
<gene>
    <name evidence="9" type="ORF">DBW97_02880</name>
</gene>
<feature type="domain" description="S1 motif" evidence="8">
    <location>
        <begin position="280"/>
        <end position="350"/>
    </location>
</feature>
<keyword evidence="3" id="KW-0694">RNA-binding</keyword>
<feature type="domain" description="S1 motif" evidence="8">
    <location>
        <begin position="108"/>
        <end position="174"/>
    </location>
</feature>
<comment type="similarity">
    <text evidence="1">Belongs to the bacterial ribosomal protein bS1 family.</text>
</comment>
<keyword evidence="4" id="KW-0689">Ribosomal protein</keyword>
<dbReference type="EMBL" id="QOPD01000004">
    <property type="protein sequence ID" value="RCL38211.1"/>
    <property type="molecule type" value="Genomic_DNA"/>
</dbReference>
<evidence type="ECO:0000313" key="9">
    <source>
        <dbReference type="EMBL" id="RCL38211.1"/>
    </source>
</evidence>
<protein>
    <recommendedName>
        <fullName evidence="6">Small ribosomal subunit protein bS1</fullName>
    </recommendedName>
    <alternativeName>
        <fullName evidence="7">30S ribosomal protein S1</fullName>
    </alternativeName>
</protein>
<sequence length="437" mass="49005">MKDTENTLQQLLDKSFESFDLVQGSLVKANVLQIGKKWVTLDIGFKSDGLVPIEEFENHANEVHVAEGDEVEVILDALDDGFGEIRLSREKARKQETWDSLEKSHAEGTYVEGKVVNKVKGGFTVFVDVVKAFLPGSLVDPKGGKDYPDLSGQTLEFKVMKFDKKRTNIVLSRKAVLQEQNSEERERLLEVIKEGETIEGTIKNLTDYGAFVDLGGLDGLLHITDLSWKRVMHPKEVLNVGDKMEFLVLSFDQEKMRVSLGLKQLAGDPWKDIESKYHVGQIVEGEVALTTDYGCFVKLDEDIEGLVHITDLDWKNKNINPSSILSRGDSITVKVMEIDLEERKVSLSKKHTTENPWKDFEDKHNAGDILENMNIKSVTDFGIFVELDGGIDGLIHHSEIVVGPEEIQEKYKAGDQITVSISGMDSERERISLSLVS</sequence>
<feature type="domain" description="S1 motif" evidence="8">
    <location>
        <begin position="24"/>
        <end position="90"/>
    </location>
</feature>
<evidence type="ECO:0000256" key="6">
    <source>
        <dbReference type="ARBA" id="ARBA00035293"/>
    </source>
</evidence>
<evidence type="ECO:0000256" key="3">
    <source>
        <dbReference type="ARBA" id="ARBA00022884"/>
    </source>
</evidence>
<accession>A0A368BLS6</accession>
<dbReference type="GO" id="GO:0003729">
    <property type="term" value="F:mRNA binding"/>
    <property type="evidence" value="ECO:0007669"/>
    <property type="project" value="TreeGrafter"/>
</dbReference>
<dbReference type="Gene3D" id="2.40.50.140">
    <property type="entry name" value="Nucleic acid-binding proteins"/>
    <property type="match status" value="5"/>
</dbReference>
<comment type="caution">
    <text evidence="9">The sequence shown here is derived from an EMBL/GenBank/DDBJ whole genome shotgun (WGS) entry which is preliminary data.</text>
</comment>
<evidence type="ECO:0000313" key="10">
    <source>
        <dbReference type="Proteomes" id="UP000252147"/>
    </source>
</evidence>
<dbReference type="Pfam" id="PF00575">
    <property type="entry name" value="S1"/>
    <property type="match status" value="5"/>
</dbReference>
<evidence type="ECO:0000259" key="8">
    <source>
        <dbReference type="PROSITE" id="PS50126"/>
    </source>
</evidence>
<dbReference type="PROSITE" id="PS50126">
    <property type="entry name" value="S1"/>
    <property type="match status" value="5"/>
</dbReference>
<dbReference type="GO" id="GO:0022627">
    <property type="term" value="C:cytosolic small ribosomal subunit"/>
    <property type="evidence" value="ECO:0007669"/>
    <property type="project" value="TreeGrafter"/>
</dbReference>
<dbReference type="InterPro" id="IPR003029">
    <property type="entry name" value="S1_domain"/>
</dbReference>
<dbReference type="PANTHER" id="PTHR10724:SF7">
    <property type="entry name" value="SMALL RIBOSOMAL SUBUNIT PROTEIN BS1C"/>
    <property type="match status" value="1"/>
</dbReference>
<dbReference type="CDD" id="cd04465">
    <property type="entry name" value="S1_RPS1_repeat_ec2_hs2"/>
    <property type="match status" value="1"/>
</dbReference>
<dbReference type="PRINTS" id="PR00681">
    <property type="entry name" value="RIBOSOMALS1"/>
</dbReference>
<dbReference type="InterPro" id="IPR012340">
    <property type="entry name" value="NA-bd_OB-fold"/>
</dbReference>
<organism evidence="9 10">
    <name type="scientific">SAR86 cluster bacterium</name>
    <dbReference type="NCBI Taxonomy" id="2030880"/>
    <lineage>
        <taxon>Bacteria</taxon>
        <taxon>Pseudomonadati</taxon>
        <taxon>Pseudomonadota</taxon>
        <taxon>Gammaproteobacteria</taxon>
        <taxon>SAR86 cluster</taxon>
    </lineage>
</organism>
<dbReference type="SMART" id="SM00316">
    <property type="entry name" value="S1"/>
    <property type="match status" value="5"/>
</dbReference>